<keyword evidence="7" id="KW-1185">Reference proteome</keyword>
<keyword evidence="4" id="KW-0539">Nucleus</keyword>
<accession>A0ABQ9NWH6</accession>
<dbReference type="InterPro" id="IPR015943">
    <property type="entry name" value="WD40/YVTN_repeat-like_dom_sf"/>
</dbReference>
<evidence type="ECO:0000256" key="1">
    <source>
        <dbReference type="ARBA" id="ARBA00004123"/>
    </source>
</evidence>
<dbReference type="InterPro" id="IPR036322">
    <property type="entry name" value="WD40_repeat_dom_sf"/>
</dbReference>
<keyword evidence="2" id="KW-0853">WD repeat</keyword>
<dbReference type="InterPro" id="IPR006594">
    <property type="entry name" value="LisH"/>
</dbReference>
<feature type="region of interest" description="Disordered" evidence="5">
    <location>
        <begin position="93"/>
        <end position="144"/>
    </location>
</feature>
<organism evidence="6 7">
    <name type="scientific">Coniosporium apollinis</name>
    <dbReference type="NCBI Taxonomy" id="61459"/>
    <lineage>
        <taxon>Eukaryota</taxon>
        <taxon>Fungi</taxon>
        <taxon>Dikarya</taxon>
        <taxon>Ascomycota</taxon>
        <taxon>Pezizomycotina</taxon>
        <taxon>Dothideomycetes</taxon>
        <taxon>Dothideomycetes incertae sedis</taxon>
        <taxon>Coniosporium</taxon>
    </lineage>
</organism>
<evidence type="ECO:0000313" key="7">
    <source>
        <dbReference type="Proteomes" id="UP001172684"/>
    </source>
</evidence>
<gene>
    <name evidence="6" type="ORF">H2201_004336</name>
</gene>
<dbReference type="Proteomes" id="UP001172684">
    <property type="component" value="Unassembled WGS sequence"/>
</dbReference>
<dbReference type="Gene3D" id="2.130.10.10">
    <property type="entry name" value="YVTN repeat-like/Quinoprotein amine dehydrogenase"/>
    <property type="match status" value="1"/>
</dbReference>
<comment type="subcellular location">
    <subcellularLocation>
        <location evidence="1">Nucleus</location>
    </subcellularLocation>
</comment>
<evidence type="ECO:0000256" key="2">
    <source>
        <dbReference type="ARBA" id="ARBA00022574"/>
    </source>
</evidence>
<evidence type="ECO:0008006" key="8">
    <source>
        <dbReference type="Google" id="ProtNLM"/>
    </source>
</evidence>
<evidence type="ECO:0000313" key="6">
    <source>
        <dbReference type="EMBL" id="KAJ9665644.1"/>
    </source>
</evidence>
<proteinExistence type="predicted"/>
<dbReference type="SUPFAM" id="SSF50978">
    <property type="entry name" value="WD40 repeat-like"/>
    <property type="match status" value="1"/>
</dbReference>
<keyword evidence="3" id="KW-0677">Repeat</keyword>
<dbReference type="Gene3D" id="1.20.960.30">
    <property type="match status" value="1"/>
</dbReference>
<protein>
    <recommendedName>
        <fullName evidence="8">LisH domain-containing protein</fullName>
    </recommendedName>
</protein>
<dbReference type="InterPro" id="IPR001680">
    <property type="entry name" value="WD40_rpt"/>
</dbReference>
<evidence type="ECO:0000256" key="5">
    <source>
        <dbReference type="SAM" id="MobiDB-lite"/>
    </source>
</evidence>
<dbReference type="InterPro" id="IPR045183">
    <property type="entry name" value="Ebi-like"/>
</dbReference>
<dbReference type="PROSITE" id="PS50896">
    <property type="entry name" value="LISH"/>
    <property type="match status" value="1"/>
</dbReference>
<dbReference type="SMART" id="SM00320">
    <property type="entry name" value="WD40"/>
    <property type="match status" value="4"/>
</dbReference>
<evidence type="ECO:0000256" key="3">
    <source>
        <dbReference type="ARBA" id="ARBA00022737"/>
    </source>
</evidence>
<dbReference type="PANTHER" id="PTHR22846">
    <property type="entry name" value="WD40 REPEAT PROTEIN"/>
    <property type="match status" value="1"/>
</dbReference>
<reference evidence="6" key="1">
    <citation type="submission" date="2022-10" db="EMBL/GenBank/DDBJ databases">
        <title>Culturing micro-colonial fungi from biological soil crusts in the Mojave desert and describing Neophaeococcomyces mojavensis, and introducing the new genera and species Taxawa tesnikishii.</title>
        <authorList>
            <person name="Kurbessoian T."/>
            <person name="Stajich J.E."/>
        </authorList>
    </citation>
    <scope>NUCLEOTIDE SEQUENCE</scope>
    <source>
        <strain evidence="6">TK_1</strain>
    </source>
</reference>
<dbReference type="EMBL" id="JAPDRL010000027">
    <property type="protein sequence ID" value="KAJ9665644.1"/>
    <property type="molecule type" value="Genomic_DNA"/>
</dbReference>
<dbReference type="PANTHER" id="PTHR22846:SF2">
    <property type="entry name" value="F-BOX-LIKE_WD REPEAT-CONTAINING PROTEIN EBI"/>
    <property type="match status" value="1"/>
</dbReference>
<dbReference type="Pfam" id="PF08513">
    <property type="entry name" value="LisH"/>
    <property type="match status" value="1"/>
</dbReference>
<sequence>MSAETLSSNVVNYLIWRYLQEAGFASTAQSLMNDWNRDPQSLPFANNVHQHALVHIIQDGLLYDRLQAEVSQGGRNYDYGTSHGTPYVVHNNKRRRVSDQRTSLRPETNGDFELNDAMPARGAPKRTRKSNGAESTRERSNEDAMDIDMNGMVQTPNGDADVAVSEADSPIVEEVPIETTLDNGVSVGLQSEKIAELAPETTFIKLDEPEVTLRHTVWSPTEAPIFCAAGDSLLTVYCMVKDTRYFKDSQDYIPRKIDLPFLKYTITAFCWISPTEAFAAALEDHTNEKGETRSTGRLLALREGGVEVQILSSLVGTVFALRWRASAQRLLSISSSDRGGSIRIWSPNNPDPLHTFYTGRVILDAAWCSDDRFLVGGHGFLTSYTLDHAPSSSSVTEAISGDRAQDFHWEKVRYDPICDIVACASLEQNEIGLYSKNSIDFTTLSVAENPITALEFQPIINPLSHLDESPRLLATAHDTGLVQIWDAKRPWQLLHRLSMGGAPAMALSFSPDGFLLAAAGLATVLIWNPEVGGLPKAFWKADFEKDPWDTSIGADREEELDHTLGWDADGKKLAFSLANQIAIISFKR</sequence>
<comment type="caution">
    <text evidence="6">The sequence shown here is derived from an EMBL/GenBank/DDBJ whole genome shotgun (WGS) entry which is preliminary data.</text>
</comment>
<name>A0ABQ9NWH6_9PEZI</name>
<evidence type="ECO:0000256" key="4">
    <source>
        <dbReference type="ARBA" id="ARBA00023242"/>
    </source>
</evidence>